<protein>
    <submittedName>
        <fullName evidence="1">Uncharacterized protein</fullName>
    </submittedName>
</protein>
<reference evidence="1" key="1">
    <citation type="submission" date="2025-08" db="UniProtKB">
        <authorList>
            <consortium name="Ensembl"/>
        </authorList>
    </citation>
    <scope>IDENTIFICATION</scope>
</reference>
<reference evidence="1" key="2">
    <citation type="submission" date="2025-09" db="UniProtKB">
        <authorList>
            <consortium name="Ensembl"/>
        </authorList>
    </citation>
    <scope>IDENTIFICATION</scope>
</reference>
<name>A0A8C0GM67_CHEAB</name>
<accession>A0A8C0GM67</accession>
<dbReference type="Ensembl" id="ENSCABT00000007222.1">
    <property type="protein sequence ID" value="ENSCABP00000006610.1"/>
    <property type="gene ID" value="ENSCABG00000005005.1"/>
</dbReference>
<keyword evidence="2" id="KW-1185">Reference proteome</keyword>
<evidence type="ECO:0000313" key="1">
    <source>
        <dbReference type="Ensembl" id="ENSCABP00000006610.1"/>
    </source>
</evidence>
<sequence>MSQPPEKHERTHNLGRGKAIAVLTSGGDAQGKEISGTVCVWSLCV</sequence>
<organism evidence="1 2">
    <name type="scientific">Chelonoidis abingdonii</name>
    <name type="common">Abingdon island giant tortoise</name>
    <name type="synonym">Testudo abingdonii</name>
    <dbReference type="NCBI Taxonomy" id="106734"/>
    <lineage>
        <taxon>Eukaryota</taxon>
        <taxon>Metazoa</taxon>
        <taxon>Chordata</taxon>
        <taxon>Craniata</taxon>
        <taxon>Vertebrata</taxon>
        <taxon>Euteleostomi</taxon>
        <taxon>Archelosauria</taxon>
        <taxon>Testudinata</taxon>
        <taxon>Testudines</taxon>
        <taxon>Cryptodira</taxon>
        <taxon>Durocryptodira</taxon>
        <taxon>Testudinoidea</taxon>
        <taxon>Testudinidae</taxon>
        <taxon>Chelonoidis</taxon>
    </lineage>
</organism>
<proteinExistence type="predicted"/>
<evidence type="ECO:0000313" key="2">
    <source>
        <dbReference type="Proteomes" id="UP000694404"/>
    </source>
</evidence>
<dbReference type="AlphaFoldDB" id="A0A8C0GM67"/>
<dbReference type="GeneTree" id="ENSGT01000000221284"/>
<dbReference type="Proteomes" id="UP000694404">
    <property type="component" value="Unplaced"/>
</dbReference>